<evidence type="ECO:0000259" key="5">
    <source>
        <dbReference type="PROSITE" id="PS50222"/>
    </source>
</evidence>
<dbReference type="OrthoDB" id="191686at2759"/>
<keyword evidence="3" id="KW-0677">Repeat</keyword>
<dbReference type="Proteomes" id="UP000677054">
    <property type="component" value="Unassembled WGS sequence"/>
</dbReference>
<dbReference type="Pfam" id="PF13202">
    <property type="entry name" value="EF-hand_5"/>
    <property type="match status" value="1"/>
</dbReference>
<dbReference type="PROSITE" id="PS00018">
    <property type="entry name" value="EF_HAND_1"/>
    <property type="match status" value="1"/>
</dbReference>
<comment type="similarity">
    <text evidence="1">Belongs to the recoverin family.</text>
</comment>
<reference evidence="6" key="1">
    <citation type="submission" date="2020-11" db="EMBL/GenBank/DDBJ databases">
        <authorList>
            <person name="Tran Van P."/>
        </authorList>
    </citation>
    <scope>NUCLEOTIDE SEQUENCE</scope>
</reference>
<evidence type="ECO:0000256" key="2">
    <source>
        <dbReference type="ARBA" id="ARBA00022723"/>
    </source>
</evidence>
<gene>
    <name evidence="6" type="ORF">DSTB1V02_LOCUS5022</name>
</gene>
<name>A0A7R8X8X7_9CRUS</name>
<evidence type="ECO:0000256" key="3">
    <source>
        <dbReference type="ARBA" id="ARBA00022737"/>
    </source>
</evidence>
<dbReference type="PROSITE" id="PS50222">
    <property type="entry name" value="EF_HAND_2"/>
    <property type="match status" value="2"/>
</dbReference>
<evidence type="ECO:0000256" key="1">
    <source>
        <dbReference type="ARBA" id="ARBA00006049"/>
    </source>
</evidence>
<keyword evidence="4" id="KW-0106">Calcium</keyword>
<feature type="domain" description="EF-hand" evidence="5">
    <location>
        <begin position="116"/>
        <end position="151"/>
    </location>
</feature>
<dbReference type="InterPro" id="IPR028846">
    <property type="entry name" value="Recoverin"/>
</dbReference>
<keyword evidence="2" id="KW-0479">Metal-binding</keyword>
<sequence length="221" mass="25079">MARFLRRSFKKKKAEVEVEDWEPHSVRYKPDGIDQLSKTTKFSRKELQLMYRSFKQECPTGVVDEDKFKAIYSQFFPQGDASQYAHYVFNAFDTEHTGSISFEEFVEGLSILSRGSVQDKLQWAFQLYDIDGDGLLTRNEMEEIVTSVYNLLGRHTQPCVDENSARQHVDRIFEGCGSAGVWVSRGVGQQGCGSAGVWVSRGVGRKKGREGFELGKKTPIV</sequence>
<dbReference type="InterPro" id="IPR002048">
    <property type="entry name" value="EF_hand_dom"/>
</dbReference>
<evidence type="ECO:0000313" key="7">
    <source>
        <dbReference type="Proteomes" id="UP000677054"/>
    </source>
</evidence>
<dbReference type="SUPFAM" id="SSF47473">
    <property type="entry name" value="EF-hand"/>
    <property type="match status" value="1"/>
</dbReference>
<dbReference type="FunFam" id="1.10.238.10:FF:000009">
    <property type="entry name" value="Visinin-like protein 1"/>
    <property type="match status" value="1"/>
</dbReference>
<dbReference type="PANTHER" id="PTHR23055:SF167">
    <property type="entry name" value="EF-HAND DOMAIN-CONTAINING PROTEIN"/>
    <property type="match status" value="1"/>
</dbReference>
<accession>A0A7R8X8X7</accession>
<feature type="domain" description="EF-hand" evidence="5">
    <location>
        <begin position="80"/>
        <end position="115"/>
    </location>
</feature>
<dbReference type="Gene3D" id="1.10.238.10">
    <property type="entry name" value="EF-hand"/>
    <property type="match status" value="1"/>
</dbReference>
<organism evidence="6">
    <name type="scientific">Darwinula stevensoni</name>
    <dbReference type="NCBI Taxonomy" id="69355"/>
    <lineage>
        <taxon>Eukaryota</taxon>
        <taxon>Metazoa</taxon>
        <taxon>Ecdysozoa</taxon>
        <taxon>Arthropoda</taxon>
        <taxon>Crustacea</taxon>
        <taxon>Oligostraca</taxon>
        <taxon>Ostracoda</taxon>
        <taxon>Podocopa</taxon>
        <taxon>Podocopida</taxon>
        <taxon>Darwinulocopina</taxon>
        <taxon>Darwinuloidea</taxon>
        <taxon>Darwinulidae</taxon>
        <taxon>Darwinula</taxon>
    </lineage>
</organism>
<dbReference type="InterPro" id="IPR018247">
    <property type="entry name" value="EF_Hand_1_Ca_BS"/>
</dbReference>
<dbReference type="PRINTS" id="PR00450">
    <property type="entry name" value="RECOVERIN"/>
</dbReference>
<dbReference type="InterPro" id="IPR011992">
    <property type="entry name" value="EF-hand-dom_pair"/>
</dbReference>
<proteinExistence type="inferred from homology"/>
<dbReference type="Pfam" id="PF13405">
    <property type="entry name" value="EF-hand_6"/>
    <property type="match status" value="1"/>
</dbReference>
<dbReference type="GO" id="GO:0005509">
    <property type="term" value="F:calcium ion binding"/>
    <property type="evidence" value="ECO:0007669"/>
    <property type="project" value="InterPro"/>
</dbReference>
<dbReference type="EMBL" id="CAJPEV010000789">
    <property type="protein sequence ID" value="CAG0888561.1"/>
    <property type="molecule type" value="Genomic_DNA"/>
</dbReference>
<dbReference type="SMART" id="SM00054">
    <property type="entry name" value="EFh"/>
    <property type="match status" value="2"/>
</dbReference>
<dbReference type="AlphaFoldDB" id="A0A7R8X8X7"/>
<dbReference type="EMBL" id="LR900306">
    <property type="protein sequence ID" value="CAD7245146.1"/>
    <property type="molecule type" value="Genomic_DNA"/>
</dbReference>
<keyword evidence="7" id="KW-1185">Reference proteome</keyword>
<dbReference type="PANTHER" id="PTHR23055">
    <property type="entry name" value="CALCIUM BINDING PROTEINS"/>
    <property type="match status" value="1"/>
</dbReference>
<evidence type="ECO:0000313" key="6">
    <source>
        <dbReference type="EMBL" id="CAD7245146.1"/>
    </source>
</evidence>
<protein>
    <recommendedName>
        <fullName evidence="5">EF-hand domain-containing protein</fullName>
    </recommendedName>
</protein>
<dbReference type="CDD" id="cd00051">
    <property type="entry name" value="EFh"/>
    <property type="match status" value="1"/>
</dbReference>
<evidence type="ECO:0000256" key="4">
    <source>
        <dbReference type="ARBA" id="ARBA00022837"/>
    </source>
</evidence>